<dbReference type="EMBL" id="GBRH01239222">
    <property type="protein sequence ID" value="JAD58673.1"/>
    <property type="molecule type" value="Transcribed_RNA"/>
</dbReference>
<sequence>MLCALKQPVNQHDPNAKYSPYKMYEPSPKYKSYLVAL</sequence>
<organism evidence="1">
    <name type="scientific">Arundo donax</name>
    <name type="common">Giant reed</name>
    <name type="synonym">Donax arundinaceus</name>
    <dbReference type="NCBI Taxonomy" id="35708"/>
    <lineage>
        <taxon>Eukaryota</taxon>
        <taxon>Viridiplantae</taxon>
        <taxon>Streptophyta</taxon>
        <taxon>Embryophyta</taxon>
        <taxon>Tracheophyta</taxon>
        <taxon>Spermatophyta</taxon>
        <taxon>Magnoliopsida</taxon>
        <taxon>Liliopsida</taxon>
        <taxon>Poales</taxon>
        <taxon>Poaceae</taxon>
        <taxon>PACMAD clade</taxon>
        <taxon>Arundinoideae</taxon>
        <taxon>Arundineae</taxon>
        <taxon>Arundo</taxon>
    </lineage>
</organism>
<reference evidence="1" key="2">
    <citation type="journal article" date="2015" name="Data Brief">
        <title>Shoot transcriptome of the giant reed, Arundo donax.</title>
        <authorList>
            <person name="Barrero R.A."/>
            <person name="Guerrero F.D."/>
            <person name="Moolhuijzen P."/>
            <person name="Goolsby J.A."/>
            <person name="Tidwell J."/>
            <person name="Bellgard S.E."/>
            <person name="Bellgard M.I."/>
        </authorList>
    </citation>
    <scope>NUCLEOTIDE SEQUENCE</scope>
    <source>
        <tissue evidence="1">Shoot tissue taken approximately 20 cm above the soil surface</tissue>
    </source>
</reference>
<accession>A0A0A9B952</accession>
<protein>
    <submittedName>
        <fullName evidence="1">Uncharacterized protein</fullName>
    </submittedName>
</protein>
<dbReference type="AlphaFoldDB" id="A0A0A9B952"/>
<proteinExistence type="predicted"/>
<name>A0A0A9B952_ARUDO</name>
<evidence type="ECO:0000313" key="1">
    <source>
        <dbReference type="EMBL" id="JAD58673.1"/>
    </source>
</evidence>
<reference evidence="1" key="1">
    <citation type="submission" date="2014-09" db="EMBL/GenBank/DDBJ databases">
        <authorList>
            <person name="Magalhaes I.L.F."/>
            <person name="Oliveira U."/>
            <person name="Santos F.R."/>
            <person name="Vidigal T.H.D.A."/>
            <person name="Brescovit A.D."/>
            <person name="Santos A.J."/>
        </authorList>
    </citation>
    <scope>NUCLEOTIDE SEQUENCE</scope>
    <source>
        <tissue evidence="1">Shoot tissue taken approximately 20 cm above the soil surface</tissue>
    </source>
</reference>